<gene>
    <name evidence="2" type="ORF">B4121_1509</name>
</gene>
<evidence type="ECO:0000313" key="3">
    <source>
        <dbReference type="Proteomes" id="UP000185604"/>
    </source>
</evidence>
<dbReference type="AlphaFoldDB" id="A0A7Z0WZK0"/>
<dbReference type="EMBL" id="LKPO01000008">
    <property type="protein sequence ID" value="OLF95947.1"/>
    <property type="molecule type" value="Genomic_DNA"/>
</dbReference>
<feature type="region of interest" description="Disordered" evidence="1">
    <location>
        <begin position="22"/>
        <end position="41"/>
    </location>
</feature>
<evidence type="ECO:0000256" key="1">
    <source>
        <dbReference type="SAM" id="MobiDB-lite"/>
    </source>
</evidence>
<organism evidence="2 3">
    <name type="scientific">Bacillus paralicheniformis</name>
    <dbReference type="NCBI Taxonomy" id="1648923"/>
    <lineage>
        <taxon>Bacteria</taxon>
        <taxon>Bacillati</taxon>
        <taxon>Bacillota</taxon>
        <taxon>Bacilli</taxon>
        <taxon>Bacillales</taxon>
        <taxon>Bacillaceae</taxon>
        <taxon>Bacillus</taxon>
    </lineage>
</organism>
<evidence type="ECO:0000313" key="2">
    <source>
        <dbReference type="EMBL" id="OLF95947.1"/>
    </source>
</evidence>
<reference evidence="2 3" key="1">
    <citation type="journal article" date="2016" name="Front. Microbiol.">
        <title>High-Level Heat Resistance of Spores of Bacillus amyloliquefaciens and Bacillus licheniformis Results from the Presence of a spoVA Operon in a Tn1546 Transposon.</title>
        <authorList>
            <person name="Berendsen E.M."/>
            <person name="Koning R.A."/>
            <person name="Boekhorst J."/>
            <person name="de Jong A."/>
            <person name="Kuipers O.P."/>
            <person name="Wells-Bennik M.H."/>
        </authorList>
    </citation>
    <scope>NUCLEOTIDE SEQUENCE [LARGE SCALE GENOMIC DNA]</scope>
    <source>
        <strain evidence="2 3">B4121</strain>
    </source>
</reference>
<feature type="compositionally biased region" description="Basic and acidic residues" evidence="1">
    <location>
        <begin position="25"/>
        <end position="35"/>
    </location>
</feature>
<name>A0A7Z0WZK0_9BACI</name>
<dbReference type="Proteomes" id="UP000185604">
    <property type="component" value="Unassembled WGS sequence"/>
</dbReference>
<comment type="caution">
    <text evidence="2">The sequence shown here is derived from an EMBL/GenBank/DDBJ whole genome shotgun (WGS) entry which is preliminary data.</text>
</comment>
<accession>A0A7Z0WZK0</accession>
<proteinExistence type="predicted"/>
<protein>
    <submittedName>
        <fullName evidence="2">Uncharacterized protein</fullName>
    </submittedName>
</protein>
<sequence length="41" mass="4776">MKERKCVEEIDPAKVSQDRAFPIRNRQDSGNEEKVTGWTAR</sequence>